<name>A0A6M2BQB7_9GAMM</name>
<comment type="caution">
    <text evidence="2">The sequence shown here is derived from an EMBL/GenBank/DDBJ whole genome shotgun (WGS) entry which is preliminary data.</text>
</comment>
<feature type="transmembrane region" description="Helical" evidence="1">
    <location>
        <begin position="7"/>
        <end position="27"/>
    </location>
</feature>
<dbReference type="Proteomes" id="UP000472676">
    <property type="component" value="Unassembled WGS sequence"/>
</dbReference>
<proteinExistence type="predicted"/>
<keyword evidence="1" id="KW-0812">Transmembrane</keyword>
<keyword evidence="1" id="KW-0472">Membrane</keyword>
<keyword evidence="1" id="KW-1133">Transmembrane helix</keyword>
<dbReference type="RefSeq" id="WP_166253188.1">
    <property type="nucleotide sequence ID" value="NZ_JAAMOW010000002.1"/>
</dbReference>
<feature type="transmembrane region" description="Helical" evidence="1">
    <location>
        <begin position="109"/>
        <end position="130"/>
    </location>
</feature>
<evidence type="ECO:0000313" key="2">
    <source>
        <dbReference type="EMBL" id="NGY04279.1"/>
    </source>
</evidence>
<feature type="transmembrane region" description="Helical" evidence="1">
    <location>
        <begin position="142"/>
        <end position="160"/>
    </location>
</feature>
<feature type="transmembrane region" description="Helical" evidence="1">
    <location>
        <begin position="195"/>
        <end position="213"/>
    </location>
</feature>
<dbReference type="AlphaFoldDB" id="A0A6M2BQB7"/>
<sequence>MTEKNRGAVICEHIALALCAITALMLLVELRHATPAMPVAAVAGQLLAMVGLCIAHAATTRGWRKALGFSIVSALLSWFFEYIGCNFGWWFGDYAYTPALGLAIGNVPLLVVVSWEVIIYPSLLIVDELMPTPPAPATTAGWWLRALAASLATAMVTTAWDLMTDPISVTRGWWLWDHGGAYMPAVRGGVPFSNFAGWVGAVFLISLIYRVLFTRAQPGPASTSSLRFAAPLYTAMLFGGLLGLHQAALPLTMFVGLFAMGPVAALAWSRLAACGPGQGLSTLRSCPARARPHSAVR</sequence>
<dbReference type="Pfam" id="PF04240">
    <property type="entry name" value="Caroten_synth"/>
    <property type="match status" value="1"/>
</dbReference>
<dbReference type="EMBL" id="JAAMOW010000002">
    <property type="protein sequence ID" value="NGY04279.1"/>
    <property type="molecule type" value="Genomic_DNA"/>
</dbReference>
<protein>
    <submittedName>
        <fullName evidence="2">Carotenoid biosynthesis protein</fullName>
    </submittedName>
</protein>
<evidence type="ECO:0000256" key="1">
    <source>
        <dbReference type="SAM" id="Phobius"/>
    </source>
</evidence>
<gene>
    <name evidence="2" type="ORF">G7Y85_05855</name>
</gene>
<feature type="transmembrane region" description="Helical" evidence="1">
    <location>
        <begin position="39"/>
        <end position="59"/>
    </location>
</feature>
<feature type="transmembrane region" description="Helical" evidence="1">
    <location>
        <begin position="225"/>
        <end position="242"/>
    </location>
</feature>
<dbReference type="PANTHER" id="PTHR39419:SF1">
    <property type="entry name" value="SLL0814 PROTEIN"/>
    <property type="match status" value="1"/>
</dbReference>
<keyword evidence="3" id="KW-1185">Reference proteome</keyword>
<dbReference type="PANTHER" id="PTHR39419">
    <property type="entry name" value="SLL0814 PROTEIN"/>
    <property type="match status" value="1"/>
</dbReference>
<reference evidence="2 3" key="1">
    <citation type="journal article" date="2014" name="Int. J. Syst. Evol. Microbiol.">
        <title>Solimonas terrae sp. nov., isolated from soil.</title>
        <authorList>
            <person name="Kim S.J."/>
            <person name="Moon J.Y."/>
            <person name="Weon H.Y."/>
            <person name="Ahn J.H."/>
            <person name="Chen W.M."/>
            <person name="Kwon S.W."/>
        </authorList>
    </citation>
    <scope>NUCLEOTIDE SEQUENCE [LARGE SCALE GENOMIC DNA]</scope>
    <source>
        <strain evidence="2 3">KIS83-12</strain>
    </source>
</reference>
<dbReference type="InterPro" id="IPR007354">
    <property type="entry name" value="CruF-like"/>
</dbReference>
<accession>A0A6M2BQB7</accession>
<organism evidence="2 3">
    <name type="scientific">Solimonas terrae</name>
    <dbReference type="NCBI Taxonomy" id="1396819"/>
    <lineage>
        <taxon>Bacteria</taxon>
        <taxon>Pseudomonadati</taxon>
        <taxon>Pseudomonadota</taxon>
        <taxon>Gammaproteobacteria</taxon>
        <taxon>Nevskiales</taxon>
        <taxon>Nevskiaceae</taxon>
        <taxon>Solimonas</taxon>
    </lineage>
</organism>
<evidence type="ECO:0000313" key="3">
    <source>
        <dbReference type="Proteomes" id="UP000472676"/>
    </source>
</evidence>
<feature type="transmembrane region" description="Helical" evidence="1">
    <location>
        <begin position="66"/>
        <end position="89"/>
    </location>
</feature>
<feature type="transmembrane region" description="Helical" evidence="1">
    <location>
        <begin position="248"/>
        <end position="268"/>
    </location>
</feature>